<dbReference type="EMBL" id="GGEC01091651">
    <property type="protein sequence ID" value="MBX72135.1"/>
    <property type="molecule type" value="Transcribed_RNA"/>
</dbReference>
<organism evidence="1">
    <name type="scientific">Rhizophora mucronata</name>
    <name type="common">Asiatic mangrove</name>
    <dbReference type="NCBI Taxonomy" id="61149"/>
    <lineage>
        <taxon>Eukaryota</taxon>
        <taxon>Viridiplantae</taxon>
        <taxon>Streptophyta</taxon>
        <taxon>Embryophyta</taxon>
        <taxon>Tracheophyta</taxon>
        <taxon>Spermatophyta</taxon>
        <taxon>Magnoliopsida</taxon>
        <taxon>eudicotyledons</taxon>
        <taxon>Gunneridae</taxon>
        <taxon>Pentapetalae</taxon>
        <taxon>rosids</taxon>
        <taxon>fabids</taxon>
        <taxon>Malpighiales</taxon>
        <taxon>Rhizophoraceae</taxon>
        <taxon>Rhizophora</taxon>
    </lineage>
</organism>
<name>A0A2P2QYU5_RHIMU</name>
<reference evidence="1" key="1">
    <citation type="submission" date="2018-02" db="EMBL/GenBank/DDBJ databases">
        <title>Rhizophora mucronata_Transcriptome.</title>
        <authorList>
            <person name="Meera S.P."/>
            <person name="Sreeshan A."/>
            <person name="Augustine A."/>
        </authorList>
    </citation>
    <scope>NUCLEOTIDE SEQUENCE</scope>
    <source>
        <tissue evidence="1">Leaf</tissue>
    </source>
</reference>
<evidence type="ECO:0000313" key="1">
    <source>
        <dbReference type="EMBL" id="MBX72135.1"/>
    </source>
</evidence>
<sequence length="70" mass="8033">MENMTSMTKINRGISKFGRACWQDWLQTTNTWTTAALPHHHLNGTVALMFLPILSHQIRINVITSLRTRA</sequence>
<proteinExistence type="predicted"/>
<protein>
    <submittedName>
        <fullName evidence="1">Uncharacterized protein</fullName>
    </submittedName>
</protein>
<dbReference type="AlphaFoldDB" id="A0A2P2QYU5"/>
<accession>A0A2P2QYU5</accession>